<feature type="non-terminal residue" evidence="1">
    <location>
        <position position="22"/>
    </location>
</feature>
<name>A0A382UQG1_9ZZZZ</name>
<evidence type="ECO:0000313" key="1">
    <source>
        <dbReference type="EMBL" id="SVD36494.1"/>
    </source>
</evidence>
<sequence length="22" mass="2371">MRNTAARITHICLCPAAIDGRS</sequence>
<dbReference type="AlphaFoldDB" id="A0A382UQG1"/>
<protein>
    <submittedName>
        <fullName evidence="1">Uncharacterized protein</fullName>
    </submittedName>
</protein>
<dbReference type="EMBL" id="UINC01146015">
    <property type="protein sequence ID" value="SVD36494.1"/>
    <property type="molecule type" value="Genomic_DNA"/>
</dbReference>
<proteinExistence type="predicted"/>
<accession>A0A382UQG1</accession>
<organism evidence="1">
    <name type="scientific">marine metagenome</name>
    <dbReference type="NCBI Taxonomy" id="408172"/>
    <lineage>
        <taxon>unclassified sequences</taxon>
        <taxon>metagenomes</taxon>
        <taxon>ecological metagenomes</taxon>
    </lineage>
</organism>
<gene>
    <name evidence="1" type="ORF">METZ01_LOCUS389348</name>
</gene>
<reference evidence="1" key="1">
    <citation type="submission" date="2018-05" db="EMBL/GenBank/DDBJ databases">
        <authorList>
            <person name="Lanie J.A."/>
            <person name="Ng W.-L."/>
            <person name="Kazmierczak K.M."/>
            <person name="Andrzejewski T.M."/>
            <person name="Davidsen T.M."/>
            <person name="Wayne K.J."/>
            <person name="Tettelin H."/>
            <person name="Glass J.I."/>
            <person name="Rusch D."/>
            <person name="Podicherti R."/>
            <person name="Tsui H.-C.T."/>
            <person name="Winkler M.E."/>
        </authorList>
    </citation>
    <scope>NUCLEOTIDE SEQUENCE</scope>
</reference>